<accession>A0A427BBZ9</accession>
<dbReference type="Proteomes" id="UP000287651">
    <property type="component" value="Unassembled WGS sequence"/>
</dbReference>
<dbReference type="InterPro" id="IPR040225">
    <property type="entry name" value="GIL1-like"/>
</dbReference>
<dbReference type="InterPro" id="IPR006943">
    <property type="entry name" value="DUF641_pln"/>
</dbReference>
<proteinExistence type="predicted"/>
<evidence type="ECO:0000259" key="2">
    <source>
        <dbReference type="Pfam" id="PF04859"/>
    </source>
</evidence>
<sequence length="304" mass="33875">MGTQITVQVEHHFGDYFGLLSDPHGDGLDIPDDEKKQLLQQQQSLLANLFASISAVNAAYVQLQVAQSSCDLESIQSGDVAVVAELRRISELKRSYFRNQFDLRTNPIVHPALSAQLQELKTSSRPTGLPLASCGWSSILRTLRSSNKRERPELWRPSSTPTFPSPPSMHSTSMGSVPPISSPALRYAFKSIRSVVQLMVKEMEYGGWDVDAATGSIPTDLAPPEKPRPPDLRVRTLRYPEDVLRLPRPKLRPCHVERMLRQFFNEFTRLKSIAMNQSQGVRPSPVAHSAGRLLVVGAPEDEKD</sequence>
<feature type="compositionally biased region" description="Low complexity" evidence="1">
    <location>
        <begin position="157"/>
        <end position="176"/>
    </location>
</feature>
<dbReference type="GO" id="GO:0009639">
    <property type="term" value="P:response to red or far red light"/>
    <property type="evidence" value="ECO:0007669"/>
    <property type="project" value="InterPro"/>
</dbReference>
<evidence type="ECO:0000313" key="3">
    <source>
        <dbReference type="EMBL" id="RRT86009.1"/>
    </source>
</evidence>
<gene>
    <name evidence="3" type="ORF">B296_00005807</name>
</gene>
<dbReference type="GO" id="GO:0009959">
    <property type="term" value="P:negative gravitropism"/>
    <property type="evidence" value="ECO:0007669"/>
    <property type="project" value="InterPro"/>
</dbReference>
<dbReference type="PANTHER" id="PTHR31161">
    <property type="entry name" value="PROTEIN GRAVITROPIC IN THE LIGHT 1"/>
    <property type="match status" value="1"/>
</dbReference>
<dbReference type="EMBL" id="AMZH03000026">
    <property type="protein sequence ID" value="RRT86009.1"/>
    <property type="molecule type" value="Genomic_DNA"/>
</dbReference>
<name>A0A427BBZ9_ENSVE</name>
<organism evidence="3 4">
    <name type="scientific">Ensete ventricosum</name>
    <name type="common">Abyssinian banana</name>
    <name type="synonym">Musa ensete</name>
    <dbReference type="NCBI Taxonomy" id="4639"/>
    <lineage>
        <taxon>Eukaryota</taxon>
        <taxon>Viridiplantae</taxon>
        <taxon>Streptophyta</taxon>
        <taxon>Embryophyta</taxon>
        <taxon>Tracheophyta</taxon>
        <taxon>Spermatophyta</taxon>
        <taxon>Magnoliopsida</taxon>
        <taxon>Liliopsida</taxon>
        <taxon>Zingiberales</taxon>
        <taxon>Musaceae</taxon>
        <taxon>Ensete</taxon>
    </lineage>
</organism>
<feature type="region of interest" description="Disordered" evidence="1">
    <location>
        <begin position="147"/>
        <end position="177"/>
    </location>
</feature>
<reference evidence="3 4" key="1">
    <citation type="journal article" date="2014" name="Agronomy (Basel)">
        <title>A Draft Genome Sequence for Ensete ventricosum, the Drought-Tolerant Tree Against Hunger.</title>
        <authorList>
            <person name="Harrison J."/>
            <person name="Moore K.A."/>
            <person name="Paszkiewicz K."/>
            <person name="Jones T."/>
            <person name="Grant M."/>
            <person name="Ambacheew D."/>
            <person name="Muzemil S."/>
            <person name="Studholme D.J."/>
        </authorList>
    </citation>
    <scope>NUCLEOTIDE SEQUENCE [LARGE SCALE GENOMIC DNA]</scope>
</reference>
<evidence type="ECO:0000256" key="1">
    <source>
        <dbReference type="SAM" id="MobiDB-lite"/>
    </source>
</evidence>
<feature type="domain" description="DUF641" evidence="2">
    <location>
        <begin position="40"/>
        <end position="126"/>
    </location>
</feature>
<comment type="caution">
    <text evidence="3">The sequence shown here is derived from an EMBL/GenBank/DDBJ whole genome shotgun (WGS) entry which is preliminary data.</text>
</comment>
<dbReference type="AlphaFoldDB" id="A0A427BBZ9"/>
<protein>
    <recommendedName>
        <fullName evidence="2">DUF641 domain-containing protein</fullName>
    </recommendedName>
</protein>
<evidence type="ECO:0000313" key="4">
    <source>
        <dbReference type="Proteomes" id="UP000287651"/>
    </source>
</evidence>
<dbReference type="Pfam" id="PF04859">
    <property type="entry name" value="DUF641"/>
    <property type="match status" value="1"/>
</dbReference>